<dbReference type="EC" id="2.7.7.38" evidence="4"/>
<dbReference type="SUPFAM" id="SSF53448">
    <property type="entry name" value="Nucleotide-diphospho-sugar transferases"/>
    <property type="match status" value="1"/>
</dbReference>
<dbReference type="Gene3D" id="3.90.550.10">
    <property type="entry name" value="Spore Coat Polysaccharide Biosynthesis Protein SpsA, Chain A"/>
    <property type="match status" value="1"/>
</dbReference>
<dbReference type="InterPro" id="IPR003329">
    <property type="entry name" value="Cytidylyl_trans"/>
</dbReference>
<keyword evidence="3" id="KW-0448">Lipopolysaccharide biosynthesis</keyword>
<dbReference type="InterPro" id="IPR004528">
    <property type="entry name" value="KdsB"/>
</dbReference>
<keyword evidence="2 4" id="KW-0548">Nucleotidyltransferase</keyword>
<gene>
    <name evidence="4" type="primary">kdsB_1</name>
    <name evidence="4" type="ORF">VMF7928_01805</name>
</gene>
<dbReference type="Pfam" id="PF02348">
    <property type="entry name" value="CTP_transf_3"/>
    <property type="match status" value="1"/>
</dbReference>
<evidence type="ECO:0000256" key="3">
    <source>
        <dbReference type="ARBA" id="ARBA00022985"/>
    </source>
</evidence>
<organism evidence="4 5">
    <name type="scientific">Vibrio marisflavi CECT 7928</name>
    <dbReference type="NCBI Taxonomy" id="634439"/>
    <lineage>
        <taxon>Bacteria</taxon>
        <taxon>Pseudomonadati</taxon>
        <taxon>Pseudomonadota</taxon>
        <taxon>Gammaproteobacteria</taxon>
        <taxon>Vibrionales</taxon>
        <taxon>Vibrionaceae</taxon>
        <taxon>Vibrio</taxon>
    </lineage>
</organism>
<sequence>MKKILIVIPARFGSTRLPGKPLLKIAGREMLLRVADIAQDVCLSNEHCRFVVATDNEQIGELCEQHNIDFQYTSEHCKSGTERCFDLIEKLDYQPDFIINLQGDNPLCPPWFIQSLIDSWSQSDVGEVFTPFVRLTWPELDTLREVKQVTPFSGTTVQVAKNMCALSFSKNIIPAIRKEEQWKGETEFSPVLRHIGLYGYTFDALKAYLSMEESHYEKCEGLEQMRFIENAIPVKMVEVSYQGRDGMSGVDSPEDIQRAEKIIAENGEFDIEQL</sequence>
<keyword evidence="1 4" id="KW-0808">Transferase</keyword>
<dbReference type="NCBIfam" id="NF003952">
    <property type="entry name" value="PRK05450.1-5"/>
    <property type="match status" value="1"/>
</dbReference>
<dbReference type="RefSeq" id="WP_237361133.1">
    <property type="nucleotide sequence ID" value="NZ_CAKLDM010000002.1"/>
</dbReference>
<dbReference type="EMBL" id="CAKLDM010000002">
    <property type="protein sequence ID" value="CAH0538975.1"/>
    <property type="molecule type" value="Genomic_DNA"/>
</dbReference>
<dbReference type="GO" id="GO:0008690">
    <property type="term" value="F:3-deoxy-manno-octulosonate cytidylyltransferase activity"/>
    <property type="evidence" value="ECO:0007669"/>
    <property type="project" value="UniProtKB-EC"/>
</dbReference>
<dbReference type="PANTHER" id="PTHR42866">
    <property type="entry name" value="3-DEOXY-MANNO-OCTULOSONATE CYTIDYLYLTRANSFERASE"/>
    <property type="match status" value="1"/>
</dbReference>
<reference evidence="4" key="1">
    <citation type="submission" date="2021-11" db="EMBL/GenBank/DDBJ databases">
        <authorList>
            <person name="Rodrigo-Torres L."/>
            <person name="Arahal R. D."/>
            <person name="Lucena T."/>
        </authorList>
    </citation>
    <scope>NUCLEOTIDE SEQUENCE</scope>
    <source>
        <strain evidence="4">CECT 7928</strain>
    </source>
</reference>
<keyword evidence="5" id="KW-1185">Reference proteome</keyword>
<comment type="caution">
    <text evidence="4">The sequence shown here is derived from an EMBL/GenBank/DDBJ whole genome shotgun (WGS) entry which is preliminary data.</text>
</comment>
<protein>
    <submittedName>
        <fullName evidence="4">3-deoxy-manno-octulosonate cytidylyltransferase</fullName>
        <ecNumber evidence="4">2.7.7.38</ecNumber>
    </submittedName>
</protein>
<name>A0ABM9A3D4_9VIBR</name>
<dbReference type="CDD" id="cd02517">
    <property type="entry name" value="CMP-KDO-Synthetase"/>
    <property type="match status" value="1"/>
</dbReference>
<dbReference type="Proteomes" id="UP000838748">
    <property type="component" value="Unassembled WGS sequence"/>
</dbReference>
<dbReference type="InterPro" id="IPR029044">
    <property type="entry name" value="Nucleotide-diphossugar_trans"/>
</dbReference>
<accession>A0ABM9A3D4</accession>
<evidence type="ECO:0000256" key="1">
    <source>
        <dbReference type="ARBA" id="ARBA00022679"/>
    </source>
</evidence>
<evidence type="ECO:0000313" key="5">
    <source>
        <dbReference type="Proteomes" id="UP000838748"/>
    </source>
</evidence>
<evidence type="ECO:0000313" key="4">
    <source>
        <dbReference type="EMBL" id="CAH0538975.1"/>
    </source>
</evidence>
<proteinExistence type="predicted"/>
<evidence type="ECO:0000256" key="2">
    <source>
        <dbReference type="ARBA" id="ARBA00022695"/>
    </source>
</evidence>
<dbReference type="PANTHER" id="PTHR42866:SF2">
    <property type="entry name" value="3-DEOXY-MANNO-OCTULOSONATE CYTIDYLYLTRANSFERASE, MITOCHONDRIAL"/>
    <property type="match status" value="1"/>
</dbReference>